<keyword evidence="4" id="KW-1185">Reference proteome</keyword>
<name>A0A2Z6SBA4_9GLOM</name>
<feature type="region of interest" description="Disordered" evidence="1">
    <location>
        <begin position="19"/>
        <end position="51"/>
    </location>
</feature>
<proteinExistence type="predicted"/>
<dbReference type="EMBL" id="BEXD01004226">
    <property type="protein sequence ID" value="GBC08545.1"/>
    <property type="molecule type" value="Genomic_DNA"/>
</dbReference>
<reference evidence="3" key="2">
    <citation type="submission" date="2019-10" db="EMBL/GenBank/DDBJ databases">
        <title>Conservation and host-specific expression of non-tandemly repeated heterogenous ribosome RNA gene in arbuscular mycorrhizal fungi.</title>
        <authorList>
            <person name="Maeda T."/>
            <person name="Kobayashi Y."/>
            <person name="Nakagawa T."/>
            <person name="Ezawa T."/>
            <person name="Yamaguchi K."/>
            <person name="Bino T."/>
            <person name="Nishimoto Y."/>
            <person name="Shigenobu S."/>
            <person name="Kawaguchi M."/>
        </authorList>
    </citation>
    <scope>NUCLEOTIDE SEQUENCE</scope>
    <source>
        <strain evidence="3">HR1</strain>
    </source>
</reference>
<comment type="caution">
    <text evidence="2">The sequence shown here is derived from an EMBL/GenBank/DDBJ whole genome shotgun (WGS) entry which is preliminary data.</text>
</comment>
<evidence type="ECO:0000313" key="4">
    <source>
        <dbReference type="Proteomes" id="UP000247702"/>
    </source>
</evidence>
<gene>
    <name evidence="3" type="ORF">RCL2_001278100</name>
    <name evidence="2" type="ORF">RclHR1_00820012</name>
</gene>
<reference evidence="2 4" key="1">
    <citation type="submission" date="2017-11" db="EMBL/GenBank/DDBJ databases">
        <title>The genome of Rhizophagus clarus HR1 reveals common genetic basis of auxotrophy among arbuscular mycorrhizal fungi.</title>
        <authorList>
            <person name="Kobayashi Y."/>
        </authorList>
    </citation>
    <scope>NUCLEOTIDE SEQUENCE [LARGE SCALE GENOMIC DNA]</scope>
    <source>
        <strain evidence="2 4">HR1</strain>
    </source>
</reference>
<evidence type="ECO:0000256" key="1">
    <source>
        <dbReference type="SAM" id="MobiDB-lite"/>
    </source>
</evidence>
<dbReference type="OrthoDB" id="2374767at2759"/>
<dbReference type="AlphaFoldDB" id="A0A2Z6SBA4"/>
<sequence length="105" mass="12556">MEQSSVTYNGVNDICQEKLREDEQKEKEKLDKRKYSPYQRKNIDSKQTPMIKPSPYFNRILYKRRSHRQIRRGNAPTLLNLIQQLSRQNTTDPFATQIFNGSNFF</sequence>
<organism evidence="2 4">
    <name type="scientific">Rhizophagus clarus</name>
    <dbReference type="NCBI Taxonomy" id="94130"/>
    <lineage>
        <taxon>Eukaryota</taxon>
        <taxon>Fungi</taxon>
        <taxon>Fungi incertae sedis</taxon>
        <taxon>Mucoromycota</taxon>
        <taxon>Glomeromycotina</taxon>
        <taxon>Glomeromycetes</taxon>
        <taxon>Glomerales</taxon>
        <taxon>Glomeraceae</taxon>
        <taxon>Rhizophagus</taxon>
    </lineage>
</organism>
<protein>
    <submittedName>
        <fullName evidence="2">Uncharacterized protein</fullName>
    </submittedName>
</protein>
<dbReference type="EMBL" id="BLAL01000156">
    <property type="protein sequence ID" value="GES85677.1"/>
    <property type="molecule type" value="Genomic_DNA"/>
</dbReference>
<evidence type="ECO:0000313" key="3">
    <source>
        <dbReference type="EMBL" id="GES85677.1"/>
    </source>
</evidence>
<accession>A0A2Z6SBA4</accession>
<dbReference type="Proteomes" id="UP000615446">
    <property type="component" value="Unassembled WGS sequence"/>
</dbReference>
<feature type="compositionally biased region" description="Basic and acidic residues" evidence="1">
    <location>
        <begin position="19"/>
        <end position="34"/>
    </location>
</feature>
<evidence type="ECO:0000313" key="2">
    <source>
        <dbReference type="EMBL" id="GBC08545.1"/>
    </source>
</evidence>
<dbReference type="Proteomes" id="UP000247702">
    <property type="component" value="Unassembled WGS sequence"/>
</dbReference>